<evidence type="ECO:0000256" key="4">
    <source>
        <dbReference type="SAM" id="SignalP"/>
    </source>
</evidence>
<gene>
    <name evidence="5" type="ORF">GGQ83_003466</name>
</gene>
<dbReference type="PANTHER" id="PTHR33376">
    <property type="match status" value="1"/>
</dbReference>
<proteinExistence type="predicted"/>
<dbReference type="Proteomes" id="UP000553193">
    <property type="component" value="Unassembled WGS sequence"/>
</dbReference>
<protein>
    <submittedName>
        <fullName evidence="5">TRAP-type mannitol/chloroaromatic compound transport system substrate-binding protein</fullName>
    </submittedName>
</protein>
<feature type="binding site" evidence="3">
    <location>
        <position position="212"/>
    </location>
    <ligand>
        <name>substrate</name>
    </ligand>
</feature>
<feature type="binding site" evidence="3">
    <location>
        <position position="213"/>
    </location>
    <ligand>
        <name>Na(+)</name>
        <dbReference type="ChEBI" id="CHEBI:29101"/>
    </ligand>
</feature>
<dbReference type="EMBL" id="JACIDJ010000007">
    <property type="protein sequence ID" value="MBB3899999.1"/>
    <property type="molecule type" value="Genomic_DNA"/>
</dbReference>
<accession>A0A840AEE3</accession>
<dbReference type="RefSeq" id="WP_184386224.1">
    <property type="nucleotide sequence ID" value="NZ_JACIDJ010000007.1"/>
</dbReference>
<evidence type="ECO:0000256" key="3">
    <source>
        <dbReference type="PIRSR" id="PIRSR039026-2"/>
    </source>
</evidence>
<feature type="binding site" evidence="2">
    <location>
        <position position="154"/>
    </location>
    <ligand>
        <name>substrate</name>
    </ligand>
</feature>
<evidence type="ECO:0000313" key="6">
    <source>
        <dbReference type="Proteomes" id="UP000553193"/>
    </source>
</evidence>
<feature type="chain" id="PRO_5032547566" evidence="4">
    <location>
        <begin position="25"/>
        <end position="363"/>
    </location>
</feature>
<keyword evidence="6" id="KW-1185">Reference proteome</keyword>
<dbReference type="GO" id="GO:0055085">
    <property type="term" value="P:transmembrane transport"/>
    <property type="evidence" value="ECO:0007669"/>
    <property type="project" value="InterPro"/>
</dbReference>
<reference evidence="5 6" key="1">
    <citation type="submission" date="2020-08" db="EMBL/GenBank/DDBJ databases">
        <title>Genomic Encyclopedia of Type Strains, Phase IV (KMG-IV): sequencing the most valuable type-strain genomes for metagenomic binning, comparative biology and taxonomic classification.</title>
        <authorList>
            <person name="Goeker M."/>
        </authorList>
    </citation>
    <scope>NUCLEOTIDE SEQUENCE [LARGE SCALE GENOMIC DNA]</scope>
    <source>
        <strain evidence="5 6">DSM 19979</strain>
    </source>
</reference>
<dbReference type="PIRSF" id="PIRSF039026">
    <property type="entry name" value="SiaP"/>
    <property type="match status" value="1"/>
</dbReference>
<dbReference type="Pfam" id="PF03480">
    <property type="entry name" value="DctP"/>
    <property type="match status" value="1"/>
</dbReference>
<keyword evidence="3" id="KW-0479">Metal-binding</keyword>
<feature type="binding site" evidence="3">
    <location>
        <position position="238"/>
    </location>
    <ligand>
        <name>substrate</name>
    </ligand>
</feature>
<dbReference type="InterPro" id="IPR038404">
    <property type="entry name" value="TRAP_DctP_sf"/>
</dbReference>
<name>A0A840AEE3_9PROT</name>
<keyword evidence="1 4" id="KW-0732">Signal</keyword>
<dbReference type="NCBIfam" id="NF037995">
    <property type="entry name" value="TRAP_S1"/>
    <property type="match status" value="1"/>
</dbReference>
<evidence type="ECO:0000256" key="1">
    <source>
        <dbReference type="ARBA" id="ARBA00022729"/>
    </source>
</evidence>
<dbReference type="AlphaFoldDB" id="A0A840AEE3"/>
<dbReference type="PANTHER" id="PTHR33376:SF5">
    <property type="entry name" value="EXTRACYTOPLASMIC SOLUTE RECEPTOR PROTEIN"/>
    <property type="match status" value="1"/>
</dbReference>
<dbReference type="Gene3D" id="3.40.190.10">
    <property type="entry name" value="Periplasmic binding protein-like II"/>
    <property type="match status" value="1"/>
</dbReference>
<sequence>MNRRIILGAAAAAAPMALAAPALAQANPEVRWRFQSSFPRNLDVLFGTAERIASRVAALTDNRFRISVFPAGEIVPGLQVLDAVQAGTIEAGHTASYWYIGKEPGFAFFTCMPFGLNTRQLTAWLRHGGGNQLGDQLFADYSIQAFPAGDTGAQMGGWFRNEIRSQQDVQGLKFRISGLAGQVFQRMGAAPTLIAPADIYPALERGTIDATEFTGPHDDERLGFFRVARFYYAPGWFEPAARLHMMTNKRAYDALPDAYKAAIQVACAEADSEMTSRYDHLNPIALRRLVAAGAQLRFFPREMMQAAWTANEALMADLAGQNPRFRALWDSYRPYRNELFQWFRVSENSYDNFAFPAAAAAAR</sequence>
<feature type="binding site" evidence="2">
    <location>
        <position position="175"/>
    </location>
    <ligand>
        <name>substrate</name>
    </ligand>
</feature>
<dbReference type="InterPro" id="IPR018389">
    <property type="entry name" value="DctP_fam"/>
</dbReference>
<organism evidence="5 6">
    <name type="scientific">Roseococcus suduntuyensis</name>
    <dbReference type="NCBI Taxonomy" id="455361"/>
    <lineage>
        <taxon>Bacteria</taxon>
        <taxon>Pseudomonadati</taxon>
        <taxon>Pseudomonadota</taxon>
        <taxon>Alphaproteobacteria</taxon>
        <taxon>Acetobacterales</taxon>
        <taxon>Roseomonadaceae</taxon>
        <taxon>Roseococcus</taxon>
    </lineage>
</organism>
<dbReference type="GO" id="GO:0031317">
    <property type="term" value="C:tripartite ATP-independent periplasmic transporter complex"/>
    <property type="evidence" value="ECO:0007669"/>
    <property type="project" value="InterPro"/>
</dbReference>
<dbReference type="Gene3D" id="3.40.190.170">
    <property type="entry name" value="Bacterial extracellular solute-binding protein, family 7"/>
    <property type="match status" value="1"/>
</dbReference>
<feature type="signal peptide" evidence="4">
    <location>
        <begin position="1"/>
        <end position="24"/>
    </location>
</feature>
<evidence type="ECO:0000313" key="5">
    <source>
        <dbReference type="EMBL" id="MBB3899999.1"/>
    </source>
</evidence>
<comment type="caution">
    <text evidence="5">The sequence shown here is derived from an EMBL/GenBank/DDBJ whole genome shotgun (WGS) entry which is preliminary data.</text>
</comment>
<evidence type="ECO:0000256" key="2">
    <source>
        <dbReference type="PIRSR" id="PIRSR039026-1"/>
    </source>
</evidence>
<dbReference type="GO" id="GO:0046872">
    <property type="term" value="F:metal ion binding"/>
    <property type="evidence" value="ECO:0007669"/>
    <property type="project" value="UniProtKB-KW"/>
</dbReference>
<dbReference type="InterPro" id="IPR026289">
    <property type="entry name" value="SBP_TakP-like"/>
</dbReference>